<proteinExistence type="inferred from homology"/>
<accession>A0A7H9B6B6</accession>
<feature type="compositionally biased region" description="Basic residues" evidence="8">
    <location>
        <begin position="1"/>
        <end position="20"/>
    </location>
</feature>
<comment type="function">
    <text evidence="7">May act as a negative regulator of salt tolerance.</text>
</comment>
<dbReference type="RefSeq" id="XP_037145936.1">
    <property type="nucleotide sequence ID" value="XM_037290041.1"/>
</dbReference>
<evidence type="ECO:0000313" key="9">
    <source>
        <dbReference type="EMBL" id="QLG74211.1"/>
    </source>
</evidence>
<feature type="region of interest" description="Disordered" evidence="8">
    <location>
        <begin position="603"/>
        <end position="639"/>
    </location>
</feature>
<dbReference type="OrthoDB" id="21629at2759"/>
<keyword evidence="10" id="KW-1185">Reference proteome</keyword>
<feature type="region of interest" description="Disordered" evidence="8">
    <location>
        <begin position="248"/>
        <end position="313"/>
    </location>
</feature>
<feature type="region of interest" description="Disordered" evidence="8">
    <location>
        <begin position="1"/>
        <end position="49"/>
    </location>
</feature>
<evidence type="ECO:0000256" key="1">
    <source>
        <dbReference type="ARBA" id="ARBA00004496"/>
    </source>
</evidence>
<sequence>MPPNSKKGKKRSKSKQHTKKALSGSAQVPDGGSLEAQVYDEEGEYPTSRVIKRAPNGDVIVESIPEKHDKRRASHEQLNSTAVTRTQPSISAILDSHWESLSSDDKKNILRIEKNEIFEVLRDYQVTHSCTCSVCGRRHMSMEIEMERIYEMLYEMDKVKDPELNPVKFHLSIIKELQNFKMRQTGNEFREDELRTDVEKTIGEKETANELENMRDDVVKYFLSSDAVDTLKEEVNNFKQYKQQLLHNGDHLNGNNHNASTSTSQNRSENNTRSVEENSSKVLTNNEPILSSSTTEDNIENDLSNDKSENTSSEHLQEKYIKFAKTFVSSHPKIAEEYVNRMMMYPDMQELTDDLMNNNGQEFVKAIEEFVMEKEDCEPEMSSLERPHQPESRQNEFDLSKIQHRDEVEGYTAIKHNGKVLTPEEYNMLQRMIADSIVDSYDKTTDQFNEISPIERELFTRFIYGEDKKEFRHILGQTYNDRILDHDPYIDTCLAAAAATTATPKMIRGNDSQIFAYKHDSKHAGNNNFNDTYDEYSEYEHEDDELEYDDDEDDDEDDYEDEDEDGVESDLVDQEEVEARYDDDEHCINSYPNIKEAYHNQHSSQYNHSNELEEEYDEEEYDEEDQYDSGVDEAGRIEEGRKLIQISITKLLQARIMDSYHEKQAETNRLKLLQELEAEEQKKKAKEEKKQKKKEKEKEKKKAHQLAKEEENRRKEQEAEEQKKEAEERERQRREAQRQKVEEVKRKRDEERKRKLEEQRRREEEQERQRKLKEEQKRKRDEERKMKEEEKRKREESKRLKEQQREMQELQRKNAEEQKNSQASRKKSEQDAITNMERMMPSPMASQFSSISPNMPYGNVGQPLPDVNSSNINDEINSIINSASVSQTTLTSPSHLNGLLHPSHGTRNNLSPNQHMMSDANRRFDTSGTLQSSSFTADSIGLDPLSCLHPNASSSQDLGNSMKQQSFGLPSWNSFTTKPTTAPEFQHIQHAHRNSQVHLHENGSSAFDLDGSEITNSHFFEEEIDNLTNILKSAALNEVPTKDNGTSDQSLLWGNQRASTGVTTPNNESFLNRDGGHLSGISMPGLENPNPRDLRNSSQHSSIWGSLNNGSSISGNQGEVLSLSKDLDPAAPTYSSSNIWNNSMSNGMSFLNGSNAVSHSSAHQTPNPLKSGMRLPVQNTISEDDMQESIYKVYLAFSSAHTNEYVPTDLLHQNSLCRSIDYSTFITFLLRMRISHGCDFLADSSGSITHIRISTPPAAVGHNNRMGSISHENLPADLYAGQPHRQLDQHASSSGINSNLNSNSRLFSTISNLNPSSSITGSFWS</sequence>
<comment type="similarity">
    <text evidence="2 7">Belongs to the NST1 family.</text>
</comment>
<feature type="compositionally biased region" description="Polar residues" evidence="8">
    <location>
        <begin position="280"/>
        <end position="296"/>
    </location>
</feature>
<evidence type="ECO:0000256" key="8">
    <source>
        <dbReference type="SAM" id="MobiDB-lite"/>
    </source>
</evidence>
<keyword evidence="4 7" id="KW-0963">Cytoplasm</keyword>
<feature type="region of interest" description="Disordered" evidence="8">
    <location>
        <begin position="891"/>
        <end position="931"/>
    </location>
</feature>
<feature type="region of interest" description="Disordered" evidence="8">
    <location>
        <begin position="1155"/>
        <end position="1174"/>
    </location>
</feature>
<gene>
    <name evidence="9" type="ORF">HG535_0G00950</name>
</gene>
<keyword evidence="5 7" id="KW-0346">Stress response</keyword>
<feature type="compositionally biased region" description="Low complexity" evidence="8">
    <location>
        <begin position="248"/>
        <end position="258"/>
    </location>
</feature>
<evidence type="ECO:0000256" key="5">
    <source>
        <dbReference type="ARBA" id="ARBA00023016"/>
    </source>
</evidence>
<protein>
    <recommendedName>
        <fullName evidence="3 7">Stress response protein NST1</fullName>
    </recommendedName>
</protein>
<feature type="compositionally biased region" description="Acidic residues" evidence="8">
    <location>
        <begin position="612"/>
        <end position="631"/>
    </location>
</feature>
<evidence type="ECO:0000256" key="4">
    <source>
        <dbReference type="ARBA" id="ARBA00022490"/>
    </source>
</evidence>
<dbReference type="KEGG" id="zmk:HG535_0G00950"/>
<feature type="region of interest" description="Disordered" evidence="8">
    <location>
        <begin position="679"/>
        <end position="830"/>
    </location>
</feature>
<feature type="region of interest" description="Disordered" evidence="8">
    <location>
        <begin position="65"/>
        <end position="84"/>
    </location>
</feature>
<dbReference type="GeneID" id="59237994"/>
<evidence type="ECO:0000256" key="3">
    <source>
        <dbReference type="ARBA" id="ARBA00020733"/>
    </source>
</evidence>
<organism evidence="9 10">
    <name type="scientific">Zygotorulaspora mrakii</name>
    <name type="common">Zygosaccharomyces mrakii</name>
    <dbReference type="NCBI Taxonomy" id="42260"/>
    <lineage>
        <taxon>Eukaryota</taxon>
        <taxon>Fungi</taxon>
        <taxon>Dikarya</taxon>
        <taxon>Ascomycota</taxon>
        <taxon>Saccharomycotina</taxon>
        <taxon>Saccharomycetes</taxon>
        <taxon>Saccharomycetales</taxon>
        <taxon>Saccharomycetaceae</taxon>
        <taxon>Zygotorulaspora</taxon>
    </lineage>
</organism>
<evidence type="ECO:0000256" key="6">
    <source>
        <dbReference type="ARBA" id="ARBA00023054"/>
    </source>
</evidence>
<dbReference type="GO" id="GO:0005737">
    <property type="term" value="C:cytoplasm"/>
    <property type="evidence" value="ECO:0007669"/>
    <property type="project" value="UniProtKB-SubCell"/>
</dbReference>
<keyword evidence="6 7" id="KW-0175">Coiled coil</keyword>
<feature type="compositionally biased region" description="Polar residues" evidence="8">
    <location>
        <begin position="1155"/>
        <end position="1168"/>
    </location>
</feature>
<feature type="compositionally biased region" description="Polar residues" evidence="8">
    <location>
        <begin position="259"/>
        <end position="273"/>
    </location>
</feature>
<dbReference type="Proteomes" id="UP000509704">
    <property type="component" value="Chromosome 7"/>
</dbReference>
<dbReference type="EMBL" id="CP058610">
    <property type="protein sequence ID" value="QLG74211.1"/>
    <property type="molecule type" value="Genomic_DNA"/>
</dbReference>
<feature type="compositionally biased region" description="Basic and acidic residues" evidence="8">
    <location>
        <begin position="679"/>
        <end position="819"/>
    </location>
</feature>
<name>A0A7H9B6B6_ZYGMR</name>
<feature type="region of interest" description="Disordered" evidence="8">
    <location>
        <begin position="1082"/>
        <end position="1110"/>
    </location>
</feature>
<dbReference type="InterPro" id="IPR025279">
    <property type="entry name" value="NST1"/>
</dbReference>
<comment type="subcellular location">
    <subcellularLocation>
        <location evidence="1 7">Cytoplasm</location>
    </subcellularLocation>
</comment>
<feature type="region of interest" description="Disordered" evidence="8">
    <location>
        <begin position="538"/>
        <end position="574"/>
    </location>
</feature>
<evidence type="ECO:0000256" key="7">
    <source>
        <dbReference type="RuleBase" id="RU049441"/>
    </source>
</evidence>
<feature type="compositionally biased region" description="Polar residues" evidence="8">
    <location>
        <begin position="905"/>
        <end position="916"/>
    </location>
</feature>
<reference evidence="9 10" key="1">
    <citation type="submission" date="2020-07" db="EMBL/GenBank/DDBJ databases">
        <title>The yeast mating-type switching endonuclease HO is a domesticated member of an unorthodox homing genetic element family.</title>
        <authorList>
            <person name="Coughlan A.Y."/>
            <person name="Lombardi L."/>
            <person name="Braun-Galleani S."/>
            <person name="Martos A.R."/>
            <person name="Galeote V."/>
            <person name="Bigey F."/>
            <person name="Dequin S."/>
            <person name="Byrne K.P."/>
            <person name="Wolfe K.H."/>
        </authorList>
    </citation>
    <scope>NUCLEOTIDE SEQUENCE [LARGE SCALE GENOMIC DNA]</scope>
    <source>
        <strain evidence="9 10">NRRL Y-6702</strain>
    </source>
</reference>
<evidence type="ECO:0000256" key="2">
    <source>
        <dbReference type="ARBA" id="ARBA00007112"/>
    </source>
</evidence>
<dbReference type="Pfam" id="PF13945">
    <property type="entry name" value="NST1"/>
    <property type="match status" value="1"/>
</dbReference>
<feature type="compositionally biased region" description="Low complexity" evidence="8">
    <location>
        <begin position="1101"/>
        <end position="1110"/>
    </location>
</feature>
<evidence type="ECO:0000313" key="10">
    <source>
        <dbReference type="Proteomes" id="UP000509704"/>
    </source>
</evidence>